<dbReference type="InterPro" id="IPR001433">
    <property type="entry name" value="OxRdtase_FAD/NAD-bd"/>
</dbReference>
<dbReference type="InterPro" id="IPR017927">
    <property type="entry name" value="FAD-bd_FR_type"/>
</dbReference>
<dbReference type="InterPro" id="IPR017938">
    <property type="entry name" value="Riboflavin_synthase-like_b-brl"/>
</dbReference>
<evidence type="ECO:0000256" key="1">
    <source>
        <dbReference type="ARBA" id="ARBA00001917"/>
    </source>
</evidence>
<dbReference type="PANTHER" id="PTHR19384">
    <property type="entry name" value="NITRIC OXIDE SYNTHASE-RELATED"/>
    <property type="match status" value="1"/>
</dbReference>
<dbReference type="PROSITE" id="PS50902">
    <property type="entry name" value="FLAVODOXIN_LIKE"/>
    <property type="match status" value="1"/>
</dbReference>
<comment type="cofactor">
    <cofactor evidence="2">
        <name>FAD</name>
        <dbReference type="ChEBI" id="CHEBI:57692"/>
    </cofactor>
</comment>
<evidence type="ECO:0000256" key="2">
    <source>
        <dbReference type="ARBA" id="ARBA00001974"/>
    </source>
</evidence>
<dbReference type="GO" id="GO:0050660">
    <property type="term" value="F:flavin adenine dinucleotide binding"/>
    <property type="evidence" value="ECO:0007669"/>
    <property type="project" value="TreeGrafter"/>
</dbReference>
<protein>
    <recommendedName>
        <fullName evidence="12">Methionine synthase reductase</fullName>
        <ecNumber evidence="11">1.16.1.8</ecNumber>
    </recommendedName>
</protein>
<dbReference type="Gene3D" id="2.40.30.10">
    <property type="entry name" value="Translation factors"/>
    <property type="match status" value="1"/>
</dbReference>
<dbReference type="InterPro" id="IPR003097">
    <property type="entry name" value="CysJ-like_FAD-binding"/>
</dbReference>
<keyword evidence="5" id="KW-0288">FMN</keyword>
<keyword evidence="4" id="KW-0285">Flavoprotein</keyword>
<dbReference type="GO" id="GO:0005829">
    <property type="term" value="C:cytosol"/>
    <property type="evidence" value="ECO:0007669"/>
    <property type="project" value="TreeGrafter"/>
</dbReference>
<dbReference type="PROSITE" id="PS51384">
    <property type="entry name" value="FAD_FR"/>
    <property type="match status" value="1"/>
</dbReference>
<reference evidence="16" key="1">
    <citation type="journal article" date="2023" name="Commun. Biol.">
        <title>Genome analysis of Parmales, the sister group of diatoms, reveals the evolutionary specialization of diatoms from phago-mixotrophs to photoautotrophs.</title>
        <authorList>
            <person name="Ban H."/>
            <person name="Sato S."/>
            <person name="Yoshikawa S."/>
            <person name="Yamada K."/>
            <person name="Nakamura Y."/>
            <person name="Ichinomiya M."/>
            <person name="Sato N."/>
            <person name="Blanc-Mathieu R."/>
            <person name="Endo H."/>
            <person name="Kuwata A."/>
            <person name="Ogata H."/>
        </authorList>
    </citation>
    <scope>NUCLEOTIDE SEQUENCE [LARGE SCALE GENOMIC DNA]</scope>
</reference>
<dbReference type="Pfam" id="PF00175">
    <property type="entry name" value="NAD_binding_1"/>
    <property type="match status" value="1"/>
</dbReference>
<evidence type="ECO:0000256" key="9">
    <source>
        <dbReference type="ARBA" id="ARBA00023002"/>
    </source>
</evidence>
<evidence type="ECO:0000259" key="13">
    <source>
        <dbReference type="PROSITE" id="PS50902"/>
    </source>
</evidence>
<keyword evidence="6" id="KW-0949">S-adenosyl-L-methionine</keyword>
<dbReference type="SUPFAM" id="SSF52218">
    <property type="entry name" value="Flavoproteins"/>
    <property type="match status" value="1"/>
</dbReference>
<dbReference type="AlphaFoldDB" id="A0A9W7FTT8"/>
<evidence type="ECO:0000256" key="4">
    <source>
        <dbReference type="ARBA" id="ARBA00022630"/>
    </source>
</evidence>
<comment type="cofactor">
    <cofactor evidence="1">
        <name>FMN</name>
        <dbReference type="ChEBI" id="CHEBI:58210"/>
    </cofactor>
</comment>
<name>A0A9W7FTT8_9STRA</name>
<keyword evidence="8" id="KW-0521">NADP</keyword>
<dbReference type="GO" id="GO:0030586">
    <property type="term" value="F:[methionine synthase] reductase (NADPH) activity"/>
    <property type="evidence" value="ECO:0007669"/>
    <property type="project" value="UniProtKB-EC"/>
</dbReference>
<keyword evidence="16" id="KW-1185">Reference proteome</keyword>
<keyword evidence="3" id="KW-0028">Amino-acid biosynthesis</keyword>
<dbReference type="Proteomes" id="UP001165065">
    <property type="component" value="Unassembled WGS sequence"/>
</dbReference>
<keyword evidence="9" id="KW-0560">Oxidoreductase</keyword>
<dbReference type="SUPFAM" id="SSF52343">
    <property type="entry name" value="Ferredoxin reductase-like, C-terminal NADP-linked domain"/>
    <property type="match status" value="1"/>
</dbReference>
<dbReference type="OrthoDB" id="1856718at2759"/>
<dbReference type="GO" id="GO:0010181">
    <property type="term" value="F:FMN binding"/>
    <property type="evidence" value="ECO:0007669"/>
    <property type="project" value="InterPro"/>
</dbReference>
<dbReference type="GO" id="GO:0009086">
    <property type="term" value="P:methionine biosynthetic process"/>
    <property type="evidence" value="ECO:0007669"/>
    <property type="project" value="UniProtKB-KW"/>
</dbReference>
<evidence type="ECO:0000256" key="5">
    <source>
        <dbReference type="ARBA" id="ARBA00022643"/>
    </source>
</evidence>
<dbReference type="InterPro" id="IPR001094">
    <property type="entry name" value="Flavdoxin-like"/>
</dbReference>
<dbReference type="InterPro" id="IPR039261">
    <property type="entry name" value="FNR_nucleotide-bd"/>
</dbReference>
<dbReference type="Pfam" id="PF00258">
    <property type="entry name" value="Flavodoxin_1"/>
    <property type="match status" value="1"/>
</dbReference>
<dbReference type="Gene3D" id="3.40.50.80">
    <property type="entry name" value="Nucleotide-binding domain of ferredoxin-NADP reductase (FNR) module"/>
    <property type="match status" value="1"/>
</dbReference>
<evidence type="ECO:0000256" key="8">
    <source>
        <dbReference type="ARBA" id="ARBA00022857"/>
    </source>
</evidence>
<dbReference type="PRINTS" id="PR00371">
    <property type="entry name" value="FPNCR"/>
</dbReference>
<sequence length="704" mass="76373">MAPTIYVMYGSATGNSQHIGTSLHASLQLSTPCVELNKWKDTKLASDAGEDGDGAKLFVVCSTTGNGDSPENAGRFIRFVKRKKNHEEGVKPFSKLQYAVLALGDTNYSEFCAAGRLIDKSLANCGGSRLMPIAKADEAVGLEEVVEAWIKEVTTSLACSEASCDNDSPISPEKTLSPPAHDPAVCDGIRIVKAVNPNYTDRVVPEDEIGTLVMTSSSNSLSSLNLPPPPPSDLALLSTSLKSANDSWTHTSSDSATNYTANKPFSSKITKARYLSGQVLEKLSLDAASVSKLTLEQKMEKLKGHGRRVLELEVTLPDDFSLEYSPGDSIGIIVSQSDASVSELIQRCGYGDEYTGNDGVKRSTRSSLAKLDVTRALKKRHLVGIADSATNTEERNCLRFLAGKKGSATFESFIAKHSVNLLDLLRLFPSVKPSLTLLLSLFTTVPPRYYSVTSSPLYHPHRVKFAFTVVDYEAVEGSGRRLGLATGMMEASVLGMLVGGEAAAATLEIFPKHSKEFRLPASSRFPLVLIGPGTGVAPFMGFVEHRKLARQERVKTTADSCAGMWRGGFELESGDIGVGSDDTTDFCSSEKAGPIHLFFGCRNEDDWIYRAEMEEMKAQGELTGLHVAFSRKEEGKKVYVQHRMKENSDQLVDLILKQDAYVFICGDGTSMGKDVMACLGDIIGEEKVELLKEKKKIVLDIWAG</sequence>
<accession>A0A9W7FTT8</accession>
<dbReference type="Gene3D" id="1.20.990.10">
    <property type="entry name" value="NADPH-cytochrome p450 Reductase, Chain A, domain 3"/>
    <property type="match status" value="1"/>
</dbReference>
<dbReference type="InterPro" id="IPR029039">
    <property type="entry name" value="Flavoprotein-like_sf"/>
</dbReference>
<dbReference type="EMBL" id="BRYA01000500">
    <property type="protein sequence ID" value="GMI19767.1"/>
    <property type="molecule type" value="Genomic_DNA"/>
</dbReference>
<keyword evidence="7" id="KW-0274">FAD</keyword>
<dbReference type="PRINTS" id="PR00369">
    <property type="entry name" value="FLAVODOXIN"/>
</dbReference>
<gene>
    <name evidence="15" type="ORF">TrCOL_g2252</name>
</gene>
<dbReference type="Gene3D" id="3.40.50.360">
    <property type="match status" value="1"/>
</dbReference>
<evidence type="ECO:0000256" key="11">
    <source>
        <dbReference type="ARBA" id="ARBA00039088"/>
    </source>
</evidence>
<dbReference type="Pfam" id="PF00667">
    <property type="entry name" value="FAD_binding_1"/>
    <property type="match status" value="1"/>
</dbReference>
<feature type="domain" description="FAD-binding FR-type" evidence="14">
    <location>
        <begin position="272"/>
        <end position="520"/>
    </location>
</feature>
<dbReference type="SUPFAM" id="SSF63380">
    <property type="entry name" value="Riboflavin synthase domain-like"/>
    <property type="match status" value="1"/>
</dbReference>
<dbReference type="EC" id="1.16.1.8" evidence="11"/>
<dbReference type="GO" id="GO:0050667">
    <property type="term" value="P:homocysteine metabolic process"/>
    <property type="evidence" value="ECO:0007669"/>
    <property type="project" value="TreeGrafter"/>
</dbReference>
<keyword evidence="10" id="KW-0486">Methionine biosynthesis</keyword>
<evidence type="ECO:0000313" key="16">
    <source>
        <dbReference type="Proteomes" id="UP001165065"/>
    </source>
</evidence>
<evidence type="ECO:0000256" key="12">
    <source>
        <dbReference type="ARBA" id="ARBA00040659"/>
    </source>
</evidence>
<dbReference type="InterPro" id="IPR001709">
    <property type="entry name" value="Flavoprot_Pyr_Nucl_cyt_Rdtase"/>
</dbReference>
<organism evidence="15 16">
    <name type="scientific">Triparma columacea</name>
    <dbReference type="NCBI Taxonomy" id="722753"/>
    <lineage>
        <taxon>Eukaryota</taxon>
        <taxon>Sar</taxon>
        <taxon>Stramenopiles</taxon>
        <taxon>Ochrophyta</taxon>
        <taxon>Bolidophyceae</taxon>
        <taxon>Parmales</taxon>
        <taxon>Triparmaceae</taxon>
        <taxon>Triparma</taxon>
    </lineage>
</organism>
<proteinExistence type="predicted"/>
<dbReference type="PANTHER" id="PTHR19384:SF84">
    <property type="entry name" value="METHIONINE SYNTHASE REDUCTASE"/>
    <property type="match status" value="1"/>
</dbReference>
<evidence type="ECO:0000256" key="10">
    <source>
        <dbReference type="ARBA" id="ARBA00023167"/>
    </source>
</evidence>
<evidence type="ECO:0000256" key="7">
    <source>
        <dbReference type="ARBA" id="ARBA00022827"/>
    </source>
</evidence>
<evidence type="ECO:0000259" key="14">
    <source>
        <dbReference type="PROSITE" id="PS51384"/>
    </source>
</evidence>
<dbReference type="InterPro" id="IPR023173">
    <property type="entry name" value="NADPH_Cyt_P450_Rdtase_alpha"/>
</dbReference>
<comment type="caution">
    <text evidence="15">The sequence shown here is derived from an EMBL/GenBank/DDBJ whole genome shotgun (WGS) entry which is preliminary data.</text>
</comment>
<evidence type="ECO:0000256" key="3">
    <source>
        <dbReference type="ARBA" id="ARBA00022605"/>
    </source>
</evidence>
<feature type="domain" description="Flavodoxin-like" evidence="13">
    <location>
        <begin position="5"/>
        <end position="154"/>
    </location>
</feature>
<dbReference type="InterPro" id="IPR008254">
    <property type="entry name" value="Flavodoxin/NO_synth"/>
</dbReference>
<evidence type="ECO:0000256" key="6">
    <source>
        <dbReference type="ARBA" id="ARBA00022691"/>
    </source>
</evidence>
<evidence type="ECO:0000313" key="15">
    <source>
        <dbReference type="EMBL" id="GMI19767.1"/>
    </source>
</evidence>